<accession>A0ABQ4SE40</accession>
<reference evidence="1" key="2">
    <citation type="submission" date="2021-08" db="EMBL/GenBank/DDBJ databases">
        <authorList>
            <person name="Tani A."/>
            <person name="Ola A."/>
            <person name="Ogura Y."/>
            <person name="Katsura K."/>
            <person name="Hayashi T."/>
        </authorList>
    </citation>
    <scope>NUCLEOTIDE SEQUENCE</scope>
    <source>
        <strain evidence="1">DSM 17168</strain>
    </source>
</reference>
<gene>
    <name evidence="1" type="ORF">GMJLKIPL_3370</name>
</gene>
<keyword evidence="2" id="KW-1185">Reference proteome</keyword>
<sequence>MRSSERSTDFAFAEKVEAIVGLSMDPSRHAVVLSMDEKSQMQPPGAPGPAARSRLDDRLPAPTTLCAALNVLEGTVIGRCMQPHRHEEFLRFLNAVEGVASALSRRRLRRGPFTGIVDRQAAINRTSIADNERPGPFVWAKPAAACSTARLHQPSESVHRA</sequence>
<evidence type="ECO:0000313" key="2">
    <source>
        <dbReference type="Proteomes" id="UP001055153"/>
    </source>
</evidence>
<comment type="caution">
    <text evidence="1">The sequence shown here is derived from an EMBL/GenBank/DDBJ whole genome shotgun (WGS) entry which is preliminary data.</text>
</comment>
<dbReference type="EMBL" id="BPQQ01000037">
    <property type="protein sequence ID" value="GJE01440.1"/>
    <property type="molecule type" value="Genomic_DNA"/>
</dbReference>
<name>A0ABQ4SE40_9HYPH</name>
<organism evidence="1 2">
    <name type="scientific">Methylobacterium isbiliense</name>
    <dbReference type="NCBI Taxonomy" id="315478"/>
    <lineage>
        <taxon>Bacteria</taxon>
        <taxon>Pseudomonadati</taxon>
        <taxon>Pseudomonadota</taxon>
        <taxon>Alphaproteobacteria</taxon>
        <taxon>Hyphomicrobiales</taxon>
        <taxon>Methylobacteriaceae</taxon>
        <taxon>Methylobacterium</taxon>
    </lineage>
</organism>
<protein>
    <submittedName>
        <fullName evidence="1">IS630 family transposase ISMno19</fullName>
    </submittedName>
</protein>
<reference evidence="1" key="1">
    <citation type="journal article" date="2021" name="Front. Microbiol.">
        <title>Comprehensive Comparative Genomics and Phenotyping of Methylobacterium Species.</title>
        <authorList>
            <person name="Alessa O."/>
            <person name="Ogura Y."/>
            <person name="Fujitani Y."/>
            <person name="Takami H."/>
            <person name="Hayashi T."/>
            <person name="Sahin N."/>
            <person name="Tani A."/>
        </authorList>
    </citation>
    <scope>NUCLEOTIDE SEQUENCE</scope>
    <source>
        <strain evidence="1">DSM 17168</strain>
    </source>
</reference>
<dbReference type="Proteomes" id="UP001055153">
    <property type="component" value="Unassembled WGS sequence"/>
</dbReference>
<evidence type="ECO:0000313" key="1">
    <source>
        <dbReference type="EMBL" id="GJE01440.1"/>
    </source>
</evidence>
<proteinExistence type="predicted"/>